<keyword evidence="4" id="KW-1003">Cell membrane</keyword>
<sequence>MLLTHALLLLPDFLLIVCGFLVCRFTALDRTVWNATERLVYWLLFPVLLFTAIVRTPLDLGASLGLSLAGWAVVGGGFVLTVALRHWPGVDARLLSSGAQVAFRFNSYVALALAERIGGSAGVAWIALLVALCVPLCNLGAVWSLARHGGQNTLRELAHNPLIIATVAGLLANLAGLRLPATVDMVLGRIGAAALPLGLMAVGAGLELGGLQKAPRLAAALLSIRHALLPALALGLGALLALPTGQAQILLAFAALPTASSCYVLAARMGGDGPYVAGLVTASTLLGMLSVPVALAVFSALH</sequence>
<keyword evidence="7 8" id="KW-0472">Membrane</keyword>
<feature type="transmembrane region" description="Helical" evidence="8">
    <location>
        <begin position="275"/>
        <end position="301"/>
    </location>
</feature>
<dbReference type="Pfam" id="PF03547">
    <property type="entry name" value="Mem_trans"/>
    <property type="match status" value="1"/>
</dbReference>
<evidence type="ECO:0000256" key="4">
    <source>
        <dbReference type="ARBA" id="ARBA00022475"/>
    </source>
</evidence>
<proteinExistence type="inferred from homology"/>
<keyword evidence="10" id="KW-1185">Reference proteome</keyword>
<dbReference type="Gene3D" id="1.20.1530.20">
    <property type="match status" value="1"/>
</dbReference>
<gene>
    <name evidence="9" type="ORF">CATMQ487_41460</name>
</gene>
<evidence type="ECO:0000313" key="9">
    <source>
        <dbReference type="EMBL" id="BDI07176.1"/>
    </source>
</evidence>
<keyword evidence="6 8" id="KW-1133">Transmembrane helix</keyword>
<feature type="transmembrane region" description="Helical" evidence="8">
    <location>
        <begin position="249"/>
        <end position="269"/>
    </location>
</feature>
<feature type="transmembrane region" description="Helical" evidence="8">
    <location>
        <begin position="186"/>
        <end position="206"/>
    </location>
</feature>
<comment type="similarity">
    <text evidence="2">Belongs to the auxin efflux carrier (TC 2.A.69) family.</text>
</comment>
<evidence type="ECO:0000256" key="7">
    <source>
        <dbReference type="ARBA" id="ARBA00023136"/>
    </source>
</evidence>
<accession>A0ABM7YRH1</accession>
<keyword evidence="3" id="KW-0813">Transport</keyword>
<feature type="transmembrane region" description="Helical" evidence="8">
    <location>
        <begin position="218"/>
        <end position="242"/>
    </location>
</feature>
<dbReference type="Proteomes" id="UP001057498">
    <property type="component" value="Chromosome"/>
</dbReference>
<evidence type="ECO:0000256" key="2">
    <source>
        <dbReference type="ARBA" id="ARBA00010145"/>
    </source>
</evidence>
<organism evidence="9 10">
    <name type="scientific">Sphaerotilus microaerophilus</name>
    <dbReference type="NCBI Taxonomy" id="2914710"/>
    <lineage>
        <taxon>Bacteria</taxon>
        <taxon>Pseudomonadati</taxon>
        <taxon>Pseudomonadota</taxon>
        <taxon>Betaproteobacteria</taxon>
        <taxon>Burkholderiales</taxon>
        <taxon>Sphaerotilaceae</taxon>
        <taxon>Sphaerotilus</taxon>
    </lineage>
</organism>
<dbReference type="EMBL" id="AP025730">
    <property type="protein sequence ID" value="BDI07176.1"/>
    <property type="molecule type" value="Genomic_DNA"/>
</dbReference>
<feature type="transmembrane region" description="Helical" evidence="8">
    <location>
        <begin position="6"/>
        <end position="27"/>
    </location>
</feature>
<feature type="transmembrane region" description="Helical" evidence="8">
    <location>
        <begin position="158"/>
        <end position="179"/>
    </location>
</feature>
<dbReference type="PANTHER" id="PTHR36838">
    <property type="entry name" value="AUXIN EFFLUX CARRIER FAMILY PROTEIN"/>
    <property type="match status" value="1"/>
</dbReference>
<dbReference type="PANTHER" id="PTHR36838:SF4">
    <property type="entry name" value="AUXIN EFFLUX CARRIER FAMILY PROTEIN"/>
    <property type="match status" value="1"/>
</dbReference>
<feature type="transmembrane region" description="Helical" evidence="8">
    <location>
        <begin position="123"/>
        <end position="146"/>
    </location>
</feature>
<feature type="transmembrane region" description="Helical" evidence="8">
    <location>
        <begin position="64"/>
        <end position="84"/>
    </location>
</feature>
<evidence type="ECO:0000256" key="6">
    <source>
        <dbReference type="ARBA" id="ARBA00022989"/>
    </source>
</evidence>
<comment type="subcellular location">
    <subcellularLocation>
        <location evidence="1">Cell membrane</location>
        <topology evidence="1">Multi-pass membrane protein</topology>
    </subcellularLocation>
</comment>
<feature type="transmembrane region" description="Helical" evidence="8">
    <location>
        <begin position="39"/>
        <end position="58"/>
    </location>
</feature>
<dbReference type="InterPro" id="IPR038770">
    <property type="entry name" value="Na+/solute_symporter_sf"/>
</dbReference>
<evidence type="ECO:0000256" key="1">
    <source>
        <dbReference type="ARBA" id="ARBA00004651"/>
    </source>
</evidence>
<evidence type="ECO:0008006" key="11">
    <source>
        <dbReference type="Google" id="ProtNLM"/>
    </source>
</evidence>
<name>A0ABM7YRH1_9BURK</name>
<keyword evidence="5 8" id="KW-0812">Transmembrane</keyword>
<evidence type="ECO:0000256" key="3">
    <source>
        <dbReference type="ARBA" id="ARBA00022448"/>
    </source>
</evidence>
<reference evidence="9" key="1">
    <citation type="submission" date="2022-04" db="EMBL/GenBank/DDBJ databases">
        <title>Whole genome sequence of Sphaerotilus sp. FB-5.</title>
        <authorList>
            <person name="Takeda M."/>
            <person name="Narihara S."/>
            <person name="Akimoto M."/>
            <person name="Akimoto R."/>
            <person name="Nishiyashiki S."/>
            <person name="Murakami T."/>
        </authorList>
    </citation>
    <scope>NUCLEOTIDE SEQUENCE</scope>
    <source>
        <strain evidence="9">FB-5</strain>
    </source>
</reference>
<dbReference type="InterPro" id="IPR004776">
    <property type="entry name" value="Mem_transp_PIN-like"/>
</dbReference>
<protein>
    <recommendedName>
        <fullName evidence="11">Transporter</fullName>
    </recommendedName>
</protein>
<evidence type="ECO:0000256" key="5">
    <source>
        <dbReference type="ARBA" id="ARBA00022692"/>
    </source>
</evidence>
<evidence type="ECO:0000256" key="8">
    <source>
        <dbReference type="SAM" id="Phobius"/>
    </source>
</evidence>
<evidence type="ECO:0000313" key="10">
    <source>
        <dbReference type="Proteomes" id="UP001057498"/>
    </source>
</evidence>